<gene>
    <name evidence="5" type="ORF">WA026_020918</name>
</gene>
<evidence type="ECO:0000256" key="3">
    <source>
        <dbReference type="ARBA" id="ARBA00022448"/>
    </source>
</evidence>
<dbReference type="Pfam" id="PF11894">
    <property type="entry name" value="Nup192"/>
    <property type="match status" value="1"/>
</dbReference>
<comment type="similarity">
    <text evidence="2">Belongs to the NUP186/NUP192/NUP205 family.</text>
</comment>
<name>A0AAW1UNR5_9CUCU</name>
<keyword evidence="6" id="KW-1185">Reference proteome</keyword>
<keyword evidence="4" id="KW-0539">Nucleus</keyword>
<comment type="caution">
    <text evidence="5">The sequence shown here is derived from an EMBL/GenBank/DDBJ whole genome shotgun (WGS) entry which is preliminary data.</text>
</comment>
<dbReference type="PANTHER" id="PTHR31344">
    <property type="entry name" value="NUCLEAR PORE COMPLEX PROTEIN NUP205"/>
    <property type="match status" value="1"/>
</dbReference>
<keyword evidence="3" id="KW-0813">Transport</keyword>
<evidence type="ECO:0000313" key="6">
    <source>
        <dbReference type="Proteomes" id="UP001431783"/>
    </source>
</evidence>
<sequence length="1932" mass="220117">MAEVFTKSEDLWNPYKDLQDIVYKHLSENSNNLCNSELESALRKHKQSFFSLLQNPPKNAKNREDIKKGMTEGITVRGLGHQILSKELYQETIILSDMFDINEFVALDLLCTAQLQITYHPGLPRGLVAVLLYYDGRKALLSALRCLVQARNGVQWSVNIKEEISRFITIYTDQLMEGGLFNRIFELLRQLDLSKELEKLHQNVALGGPKHRKQVKDLFLDIRNLLGDIVFIWATQSGLPKAPTLALINYLREVKGEDEASGKLDSVNLSLQMALLSALDLSILHTREDGEEIVKSLPILSHKNYLENVIKEFSSNKPKWNCEGLEALSTFGVAVCVASLRLVCQNQQFQEFIGKEEIFIDKAIELHVFDFLHNVVLECTPLYEEEFMYKRMHYLLTDFIVYLYPKVKELRIKADESARTIQVYIREGLEAPVTLPRHFEHLLLSIAKLYQRNTLKNTYVLDYWSPIEINPDQSYSYHAPPRAVSLFKFVRFAGDMLPSTLFVPYVTFLSSLSTCQQAARNCFNMLKQVGLLLSSTISWDHFFMSFAQYYSNLREETVAVMDTIYGNKSSYHKVVSPLEIKGLQSVLLLIRTVAEHDEFSRLALCEHPGWAPLTVLLGLIGCSIPIPLKAELLLTLATLSKSPENASQMWENLESSQILVTIPTISGYTPRGIQTELDEVESRDEEYPLTKAFLKLLDSLTDLGIPRMLGAGPRKPGFTPYLTFIVNSVFLRYHTRSYKEPSEKWEVASLCLKLFEKFLKHYDPQLSDISPDDTTKEYYTPPGFHLMVQFNNKTDLLNLILDIIHEGCTLFDQFVSFPGELMLKKCILHSLNIIHRVLLLQGSFSNIIAASSESILITGMMKLLLTINRRSNKPDHCINIAKYINCHYHLPEHSNSAIKVLKLVLSSPVAHNHFVSMLFSMEDVAKDIKFGFIECLDEVYTESNELLSLNTKLEILKLLKQCVVFSPPNFSHYLLGFDIKQDITKSNLLLPGVNDCPRSCLHSIFILLNIAIRDSIPGNLLEATYNMLHILCSNAKTSGPVLRFIKSNENFFINHLKYCYKNLNDIQSLKQASWLMKTVSIELKVCSTSKQVKYLKQLSNFLTGYPSYDIGVCNDTFGLISKPTLSENSPAFTPISFDEPDFFMLNLTEHFEGKEVEVEMPNWEIFNTSVLQNLLSSCETEGNPKLINIKKLHQILNDELKGLRAAAIMGQIQVITQEIPNVLKYALEVNKCRQQNAAIIEFVDAWCQIIDVIVIYIPYEIMSPSDKQYLCIQLLVKLLKTVTQVDIICDVNKLLSGTILLLLSNLHKCHIQEKKANEISIIPKKDLYVIQANADTLKEILRLLVKWIIASNIVSEKLRINIYTCLIVFLQLTHVDQENQNIIVKHSSFVSRLDNSKLNVTELDKSTISVPTDIINDYGEKLLEILCHDCVSAHDMCKVLSMTCLGQLIYLTGNMSWIAYLSGRGYLKHIIQSLCDNDTDLLNSLEPSTNNFKVIYVYSAKIAFLLKLAGNRMCAELLLENNLLACFSNMKVFGHHPQISKTWDYKEDISQFTPSLEEQYLQIWLPTFDLCNAVLTTLGCENKSALVQILFFILSHLDVVELVLRSGSPELSTISLKELSLITFVLARTANNELINIMDNPELIQNNRAQLYRLQKLLLALLPKFILSDSVIRNLIHNASNNMLNTYQTSQRLLYGMQVICNLLSYSRSIVANHGVDHAGVGVIFEPNLNTTSTSHSAYEQTPSLGTVVQHLINAVNYHHQEKVTLDRLHRKINDIPEMSSMDLREFVNESLKLQDLTLMREQIFDFTTEKMKSKQREIRYCAFIIEHALYLIWVHLDYYMLKAIPRGKHFGPSSGRTVNNLDESLASATEATWKVSTDDISNLKQGLVSIFNDSFTKQLLETLQDLPESDKGLAEALLRKIKRLIQFVPVK</sequence>
<dbReference type="Proteomes" id="UP001431783">
    <property type="component" value="Unassembled WGS sequence"/>
</dbReference>
<dbReference type="GO" id="GO:0006999">
    <property type="term" value="P:nuclear pore organization"/>
    <property type="evidence" value="ECO:0007669"/>
    <property type="project" value="TreeGrafter"/>
</dbReference>
<dbReference type="GO" id="GO:0017056">
    <property type="term" value="F:structural constituent of nuclear pore"/>
    <property type="evidence" value="ECO:0007669"/>
    <property type="project" value="TreeGrafter"/>
</dbReference>
<dbReference type="EMBL" id="JARQZJ010000075">
    <property type="protein sequence ID" value="KAK9882396.1"/>
    <property type="molecule type" value="Genomic_DNA"/>
</dbReference>
<evidence type="ECO:0000256" key="1">
    <source>
        <dbReference type="ARBA" id="ARBA00004123"/>
    </source>
</evidence>
<dbReference type="GO" id="GO:0044611">
    <property type="term" value="C:nuclear pore inner ring"/>
    <property type="evidence" value="ECO:0007669"/>
    <property type="project" value="TreeGrafter"/>
</dbReference>
<protein>
    <recommendedName>
        <fullName evidence="7">Nuclear pore complex protein Nup205</fullName>
    </recommendedName>
</protein>
<dbReference type="InterPro" id="IPR021827">
    <property type="entry name" value="Nup186/Nup192/Nup205"/>
</dbReference>
<accession>A0AAW1UNR5</accession>
<reference evidence="5 6" key="1">
    <citation type="submission" date="2023-03" db="EMBL/GenBank/DDBJ databases">
        <title>Genome insight into feeding habits of ladybird beetles.</title>
        <authorList>
            <person name="Li H.-S."/>
            <person name="Huang Y.-H."/>
            <person name="Pang H."/>
        </authorList>
    </citation>
    <scope>NUCLEOTIDE SEQUENCE [LARGE SCALE GENOMIC DNA]</scope>
    <source>
        <strain evidence="5">SYSU_2023b</strain>
        <tissue evidence="5">Whole body</tissue>
    </source>
</reference>
<evidence type="ECO:0000256" key="4">
    <source>
        <dbReference type="ARBA" id="ARBA00023242"/>
    </source>
</evidence>
<organism evidence="5 6">
    <name type="scientific">Henosepilachna vigintioctopunctata</name>
    <dbReference type="NCBI Taxonomy" id="420089"/>
    <lineage>
        <taxon>Eukaryota</taxon>
        <taxon>Metazoa</taxon>
        <taxon>Ecdysozoa</taxon>
        <taxon>Arthropoda</taxon>
        <taxon>Hexapoda</taxon>
        <taxon>Insecta</taxon>
        <taxon>Pterygota</taxon>
        <taxon>Neoptera</taxon>
        <taxon>Endopterygota</taxon>
        <taxon>Coleoptera</taxon>
        <taxon>Polyphaga</taxon>
        <taxon>Cucujiformia</taxon>
        <taxon>Coccinelloidea</taxon>
        <taxon>Coccinellidae</taxon>
        <taxon>Epilachninae</taxon>
        <taxon>Epilachnini</taxon>
        <taxon>Henosepilachna</taxon>
    </lineage>
</organism>
<evidence type="ECO:0000313" key="5">
    <source>
        <dbReference type="EMBL" id="KAK9882396.1"/>
    </source>
</evidence>
<dbReference type="PANTHER" id="PTHR31344:SF0">
    <property type="entry name" value="NUCLEAR PORE COMPLEX PROTEIN NUP205"/>
    <property type="match status" value="1"/>
</dbReference>
<proteinExistence type="inferred from homology"/>
<evidence type="ECO:0008006" key="7">
    <source>
        <dbReference type="Google" id="ProtNLM"/>
    </source>
</evidence>
<evidence type="ECO:0000256" key="2">
    <source>
        <dbReference type="ARBA" id="ARBA00005892"/>
    </source>
</evidence>
<comment type="subcellular location">
    <subcellularLocation>
        <location evidence="1">Nucleus</location>
    </subcellularLocation>
</comment>